<dbReference type="NCBIfam" id="TIGR04183">
    <property type="entry name" value="Por_Secre_tail"/>
    <property type="match status" value="1"/>
</dbReference>
<dbReference type="SMART" id="SM00710">
    <property type="entry name" value="PbH1"/>
    <property type="match status" value="6"/>
</dbReference>
<reference evidence="3" key="1">
    <citation type="journal article" date="2018" name="Int. J. Syst. Evol. Microbiol.">
        <title>Carboxylicivirga sediminis sp. nov., isolated from coastal sediment.</title>
        <authorList>
            <person name="Wang F.Q."/>
            <person name="Ren L.H."/>
            <person name="Zou R.J."/>
            <person name="Sun Y.Z."/>
            <person name="Liu X.J."/>
            <person name="Jiang F."/>
            <person name="Liu L.J."/>
        </authorList>
    </citation>
    <scope>NUCLEOTIDE SEQUENCE</scope>
    <source>
        <strain evidence="3">JR1</strain>
    </source>
</reference>
<dbReference type="AlphaFoldDB" id="A0A941F7K1"/>
<accession>A0A941F7K1</accession>
<gene>
    <name evidence="3" type="ORF">KDU71_21785</name>
</gene>
<evidence type="ECO:0000256" key="1">
    <source>
        <dbReference type="SAM" id="SignalP"/>
    </source>
</evidence>
<dbReference type="InterPro" id="IPR026444">
    <property type="entry name" value="Secre_tail"/>
</dbReference>
<dbReference type="Gene3D" id="2.60.120.260">
    <property type="entry name" value="Galactose-binding domain-like"/>
    <property type="match status" value="1"/>
</dbReference>
<name>A0A941F7K1_9BACT</name>
<dbReference type="EMBL" id="JAGTAR010000054">
    <property type="protein sequence ID" value="MBR8538218.1"/>
    <property type="molecule type" value="Genomic_DNA"/>
</dbReference>
<dbReference type="SUPFAM" id="SSF51126">
    <property type="entry name" value="Pectin lyase-like"/>
    <property type="match status" value="2"/>
</dbReference>
<dbReference type="Gene3D" id="2.160.20.10">
    <property type="entry name" value="Single-stranded right-handed beta-helix, Pectin lyase-like"/>
    <property type="match status" value="2"/>
</dbReference>
<reference evidence="3" key="2">
    <citation type="submission" date="2021-04" db="EMBL/GenBank/DDBJ databases">
        <authorList>
            <person name="Zhang T."/>
            <person name="Zhang Y."/>
            <person name="Lu D."/>
            <person name="Zuo D."/>
            <person name="Du Z."/>
        </authorList>
    </citation>
    <scope>NUCLEOTIDE SEQUENCE</scope>
    <source>
        <strain evidence="3">JR1</strain>
    </source>
</reference>
<feature type="chain" id="PRO_5037605373" evidence="1">
    <location>
        <begin position="20"/>
        <end position="788"/>
    </location>
</feature>
<dbReference type="InterPro" id="IPR008979">
    <property type="entry name" value="Galactose-bd-like_sf"/>
</dbReference>
<dbReference type="InterPro" id="IPR012334">
    <property type="entry name" value="Pectin_lyas_fold"/>
</dbReference>
<keyword evidence="1" id="KW-0732">Signal</keyword>
<evidence type="ECO:0000313" key="4">
    <source>
        <dbReference type="Proteomes" id="UP000679220"/>
    </source>
</evidence>
<dbReference type="SUPFAM" id="SSF49785">
    <property type="entry name" value="Galactose-binding domain-like"/>
    <property type="match status" value="1"/>
</dbReference>
<dbReference type="RefSeq" id="WP_212193242.1">
    <property type="nucleotide sequence ID" value="NZ_JAGTAR010000054.1"/>
</dbReference>
<feature type="domain" description="Secretion system C-terminal sorting" evidence="2">
    <location>
        <begin position="724"/>
        <end position="781"/>
    </location>
</feature>
<dbReference type="InterPro" id="IPR011050">
    <property type="entry name" value="Pectin_lyase_fold/virulence"/>
</dbReference>
<dbReference type="InterPro" id="IPR006626">
    <property type="entry name" value="PbH1"/>
</dbReference>
<evidence type="ECO:0000313" key="3">
    <source>
        <dbReference type="EMBL" id="MBR8538218.1"/>
    </source>
</evidence>
<comment type="caution">
    <text evidence="3">The sequence shown here is derived from an EMBL/GenBank/DDBJ whole genome shotgun (WGS) entry which is preliminary data.</text>
</comment>
<feature type="signal peptide" evidence="1">
    <location>
        <begin position="1"/>
        <end position="19"/>
    </location>
</feature>
<keyword evidence="4" id="KW-1185">Reference proteome</keyword>
<evidence type="ECO:0000259" key="2">
    <source>
        <dbReference type="Pfam" id="PF18962"/>
    </source>
</evidence>
<protein>
    <submittedName>
        <fullName evidence="3">T9SS type A sorting domain-containing protein</fullName>
    </submittedName>
</protein>
<organism evidence="3 4">
    <name type="scientific">Carboxylicivirga sediminis</name>
    <dbReference type="NCBI Taxonomy" id="2006564"/>
    <lineage>
        <taxon>Bacteria</taxon>
        <taxon>Pseudomonadati</taxon>
        <taxon>Bacteroidota</taxon>
        <taxon>Bacteroidia</taxon>
        <taxon>Marinilabiliales</taxon>
        <taxon>Marinilabiliaceae</taxon>
        <taxon>Carboxylicivirga</taxon>
    </lineage>
</organism>
<dbReference type="Proteomes" id="UP000679220">
    <property type="component" value="Unassembled WGS sequence"/>
</dbReference>
<dbReference type="Pfam" id="PF18962">
    <property type="entry name" value="Por_Secre_tail"/>
    <property type="match status" value="1"/>
</dbReference>
<sequence length="788" mass="87596">MRRVVLLIYMAVMTSGVMAQTVVFSDDFESYALNDELSTLGYVFSKKADYPGTISTSVQSNNDNQYAACVASENGQTLMQLRKEVDVTAGKQYKLSIKTTSPFKRHLRVYQSDGITLLNQGEDFTPTEAQKTQWIDHEMTFTAGAGMNTVYVGVFHNWSGTLLVDEIKVEEVVFTELSDYYISSSEGDDANDGTIDAPFQSLEKISQAPLKPGNTVNFKCGDRFDGHFVVNGSGTTDYPITITSYGEGNKPIITGEIGAAAGGDYQEAILVENHDNLIFDGLEINNERTVNRTGVDETDAYGIYVLNTGAEIMRNFVFRNMTFQKVYAPKPILQGEGEDAFNGLEVAAVRFYTAKNTVAGQEKNIQDVLMEDCYFTDLQRLGVHMKHAGGTDGIGDEMINRNMNLVFRNNEFHYIGGTCILPTKTYNCLIEDNLFNHPGSDVDPRMPNRGSSVWTWRCYNTVIQRNRCISTRGYLDSHGIHIDHENHNTFVQYNYMEDCEGGFVEILGGNVNAVYRFNVSVNDGWRENPNWTNSNHTIWINQNGPGGVTHYCDYSYIYNNTVVIDEPYSTAIDINGKNTHIFNNIFYSVNGAGIGSKQMIVQNNGTPLFMKNNLFFGIINQNFKNLDTNPLYGDPKFKSMQAEDMYQYQLESTSPAINTGVAKLGPPVPGAGTGIFKDVPEYPTVDFYGNPIDLSTGTPNIGACNAKNGEATAIDDVKLKPLMVYPNPTDGIINIGGLEKKSCVKVFDLKGRKVLEEKVVKQLNVGHIDSGLYVLMLDGYQPQKMIIK</sequence>
<proteinExistence type="predicted"/>